<evidence type="ECO:0000256" key="1">
    <source>
        <dbReference type="SAM" id="MobiDB-lite"/>
    </source>
</evidence>
<comment type="caution">
    <text evidence="2">The sequence shown here is derived from an EMBL/GenBank/DDBJ whole genome shotgun (WGS) entry which is preliminary data.</text>
</comment>
<dbReference type="AlphaFoldDB" id="A0A9D3X5R6"/>
<dbReference type="Proteomes" id="UP000827986">
    <property type="component" value="Unassembled WGS sequence"/>
</dbReference>
<organism evidence="2 3">
    <name type="scientific">Mauremys mutica</name>
    <name type="common">yellowpond turtle</name>
    <dbReference type="NCBI Taxonomy" id="74926"/>
    <lineage>
        <taxon>Eukaryota</taxon>
        <taxon>Metazoa</taxon>
        <taxon>Chordata</taxon>
        <taxon>Craniata</taxon>
        <taxon>Vertebrata</taxon>
        <taxon>Euteleostomi</taxon>
        <taxon>Archelosauria</taxon>
        <taxon>Testudinata</taxon>
        <taxon>Testudines</taxon>
        <taxon>Cryptodira</taxon>
        <taxon>Durocryptodira</taxon>
        <taxon>Testudinoidea</taxon>
        <taxon>Geoemydidae</taxon>
        <taxon>Geoemydinae</taxon>
        <taxon>Mauremys</taxon>
    </lineage>
</organism>
<evidence type="ECO:0000313" key="2">
    <source>
        <dbReference type="EMBL" id="KAH1173408.1"/>
    </source>
</evidence>
<feature type="compositionally biased region" description="Basic and acidic residues" evidence="1">
    <location>
        <begin position="19"/>
        <end position="37"/>
    </location>
</feature>
<proteinExistence type="predicted"/>
<sequence length="117" mass="12441">MGAQTIPTRLLPTYAANKGSRESDRMKEAASEVDLRRFHPPAGEGGGMDRARGTPTSTGCSLLFPPSPGRDAWAGSRINNPLRGYEACEAERQKLVAAAGAERAQLAWDGRGSSGQR</sequence>
<protein>
    <submittedName>
        <fullName evidence="2">Uncharacterized protein</fullName>
    </submittedName>
</protein>
<feature type="region of interest" description="Disordered" evidence="1">
    <location>
        <begin position="15"/>
        <end position="75"/>
    </location>
</feature>
<evidence type="ECO:0000313" key="3">
    <source>
        <dbReference type="Proteomes" id="UP000827986"/>
    </source>
</evidence>
<reference evidence="2" key="1">
    <citation type="submission" date="2021-09" db="EMBL/GenBank/DDBJ databases">
        <title>The genome of Mauremys mutica provides insights into the evolution of semi-aquatic lifestyle.</title>
        <authorList>
            <person name="Gong S."/>
            <person name="Gao Y."/>
        </authorList>
    </citation>
    <scope>NUCLEOTIDE SEQUENCE</scope>
    <source>
        <strain evidence="2">MM-2020</strain>
        <tissue evidence="2">Muscle</tissue>
    </source>
</reference>
<accession>A0A9D3X5R6</accession>
<name>A0A9D3X5R6_9SAUR</name>
<dbReference type="EMBL" id="JAHDVG010000482">
    <property type="protein sequence ID" value="KAH1173408.1"/>
    <property type="molecule type" value="Genomic_DNA"/>
</dbReference>
<gene>
    <name evidence="2" type="ORF">KIL84_017247</name>
</gene>
<keyword evidence="3" id="KW-1185">Reference proteome</keyword>